<proteinExistence type="predicted"/>
<dbReference type="EMBL" id="CM023486">
    <property type="protein sequence ID" value="KAH6929119.1"/>
    <property type="molecule type" value="Genomic_DNA"/>
</dbReference>
<sequence length="184" mass="19903">MDRWSMTDGREVPRNYTRPKMERPQLEGKSADVLLRMSVSAHAKQRWNASCQRDDTHPGSREACRAEFQGTARLELCSVWVSRLSVLSPSTCHGSPSTRSREEAGASSVGAGNKKSRARDKCAIDTPQTSSGVNERTRHVICLHASLPADVVVVGDPTQGGAAKQSDAGTSRAVLPAGCMRCMH</sequence>
<accession>A0ACB7S5V2</accession>
<protein>
    <submittedName>
        <fullName evidence="1">Uncharacterized protein</fullName>
    </submittedName>
</protein>
<reference evidence="1" key="1">
    <citation type="submission" date="2020-05" db="EMBL/GenBank/DDBJ databases">
        <title>Large-scale comparative analyses of tick genomes elucidate their genetic diversity and vector capacities.</title>
        <authorList>
            <person name="Jia N."/>
            <person name="Wang J."/>
            <person name="Shi W."/>
            <person name="Du L."/>
            <person name="Sun Y."/>
            <person name="Zhan W."/>
            <person name="Jiang J."/>
            <person name="Wang Q."/>
            <person name="Zhang B."/>
            <person name="Ji P."/>
            <person name="Sakyi L.B."/>
            <person name="Cui X."/>
            <person name="Yuan T."/>
            <person name="Jiang B."/>
            <person name="Yang W."/>
            <person name="Lam T.T.-Y."/>
            <person name="Chang Q."/>
            <person name="Ding S."/>
            <person name="Wang X."/>
            <person name="Zhu J."/>
            <person name="Ruan X."/>
            <person name="Zhao L."/>
            <person name="Wei J."/>
            <person name="Que T."/>
            <person name="Du C."/>
            <person name="Cheng J."/>
            <person name="Dai P."/>
            <person name="Han X."/>
            <person name="Huang E."/>
            <person name="Gao Y."/>
            <person name="Liu J."/>
            <person name="Shao H."/>
            <person name="Ye R."/>
            <person name="Li L."/>
            <person name="Wei W."/>
            <person name="Wang X."/>
            <person name="Wang C."/>
            <person name="Yang T."/>
            <person name="Huo Q."/>
            <person name="Li W."/>
            <person name="Guo W."/>
            <person name="Chen H."/>
            <person name="Zhou L."/>
            <person name="Ni X."/>
            <person name="Tian J."/>
            <person name="Zhou Y."/>
            <person name="Sheng Y."/>
            <person name="Liu T."/>
            <person name="Pan Y."/>
            <person name="Xia L."/>
            <person name="Li J."/>
            <person name="Zhao F."/>
            <person name="Cao W."/>
        </authorList>
    </citation>
    <scope>NUCLEOTIDE SEQUENCE</scope>
    <source>
        <strain evidence="1">Hyas-2018</strain>
    </source>
</reference>
<evidence type="ECO:0000313" key="2">
    <source>
        <dbReference type="Proteomes" id="UP000821845"/>
    </source>
</evidence>
<comment type="caution">
    <text evidence="1">The sequence shown here is derived from an EMBL/GenBank/DDBJ whole genome shotgun (WGS) entry which is preliminary data.</text>
</comment>
<organism evidence="1 2">
    <name type="scientific">Hyalomma asiaticum</name>
    <name type="common">Tick</name>
    <dbReference type="NCBI Taxonomy" id="266040"/>
    <lineage>
        <taxon>Eukaryota</taxon>
        <taxon>Metazoa</taxon>
        <taxon>Ecdysozoa</taxon>
        <taxon>Arthropoda</taxon>
        <taxon>Chelicerata</taxon>
        <taxon>Arachnida</taxon>
        <taxon>Acari</taxon>
        <taxon>Parasitiformes</taxon>
        <taxon>Ixodida</taxon>
        <taxon>Ixodoidea</taxon>
        <taxon>Ixodidae</taxon>
        <taxon>Hyalomminae</taxon>
        <taxon>Hyalomma</taxon>
    </lineage>
</organism>
<evidence type="ECO:0000313" key="1">
    <source>
        <dbReference type="EMBL" id="KAH6929119.1"/>
    </source>
</evidence>
<name>A0ACB7S5V2_HYAAI</name>
<keyword evidence="2" id="KW-1185">Reference proteome</keyword>
<dbReference type="Proteomes" id="UP000821845">
    <property type="component" value="Chromosome 6"/>
</dbReference>
<gene>
    <name evidence="1" type="ORF">HPB50_023417</name>
</gene>